<dbReference type="GO" id="GO:0046872">
    <property type="term" value="F:metal ion binding"/>
    <property type="evidence" value="ECO:0007669"/>
    <property type="project" value="UniProtKB-KW"/>
</dbReference>
<dbReference type="InterPro" id="IPR010482">
    <property type="entry name" value="TECPR1-like_DysF"/>
</dbReference>
<dbReference type="EMBL" id="CBTN010000003">
    <property type="protein sequence ID" value="CDH49653.1"/>
    <property type="molecule type" value="Genomic_DNA"/>
</dbReference>
<organism evidence="10 11">
    <name type="scientific">Lichtheimia corymbifera JMRC:FSU:9682</name>
    <dbReference type="NCBI Taxonomy" id="1263082"/>
    <lineage>
        <taxon>Eukaryota</taxon>
        <taxon>Fungi</taxon>
        <taxon>Fungi incertae sedis</taxon>
        <taxon>Mucoromycota</taxon>
        <taxon>Mucoromycotina</taxon>
        <taxon>Mucoromycetes</taxon>
        <taxon>Mucorales</taxon>
        <taxon>Lichtheimiaceae</taxon>
        <taxon>Lichtheimia</taxon>
    </lineage>
</organism>
<accession>A0A068RHK2</accession>
<sequence length="507" mass="57122">MEHRHRFQSATFSRFTYCDYCSGFIWGLKSQGLQCTGCGYTCHYGCKNKAIATNRTTCSNNNKTPAERALLNIQKDIPHDRIKKQQRRDSEHDDDDDDDRADAKREMSTVDLIKDLVIAASTEADEKAAKQMPVSEYLEHQSPLHPQTTAKNFSRFIGRCGPVFALRDSIILLISWENPLDTWIAILVYSLLCIYPKLVLIVPQLAIAFLWRHGPVKEENDVSMETHPCTTTNQQPTKSTSFNIRTHSQEPTTSDNQPDLDTNINDTAGSSSSSNSGGVFANALNMGIPLLAMSGNTSPEYRKNLQNIQNTMGEFSDVHDMLLNYMQHWSQSDTSITQFRRLLVASSLVTFILVSIIPLNYIFLFAGLAVFFANTRFAKALMHLIQQDRHFFKKITSPLNALQPPIPDANEPGSITTRIVSIFENQRSYDGGKHFVSQLEPEDKRSAWSNLSGSLSFSPPCELQPPQGFQWQQDSEWVVDKEGPWQEPYLGIGQYSGSGSTHELDCY</sequence>
<comment type="caution">
    <text evidence="10">The sequence shown here is derived from an EMBL/GenBank/DDBJ whole genome shotgun (WGS) entry which is preliminary data.</text>
</comment>
<feature type="transmembrane region" description="Helical" evidence="8">
    <location>
        <begin position="348"/>
        <end position="373"/>
    </location>
</feature>
<dbReference type="PANTHER" id="PTHR28304:SF2">
    <property type="entry name" value="PEROXISOMAL MEMBRANE PROTEIN PEX29"/>
    <property type="match status" value="1"/>
</dbReference>
<evidence type="ECO:0000256" key="5">
    <source>
        <dbReference type="ARBA" id="ARBA00022989"/>
    </source>
</evidence>
<dbReference type="SMART" id="SM00109">
    <property type="entry name" value="C1"/>
    <property type="match status" value="1"/>
</dbReference>
<dbReference type="Proteomes" id="UP000027586">
    <property type="component" value="Unassembled WGS sequence"/>
</dbReference>
<evidence type="ECO:0000313" key="11">
    <source>
        <dbReference type="Proteomes" id="UP000027586"/>
    </source>
</evidence>
<dbReference type="PANTHER" id="PTHR28304">
    <property type="entry name" value="PEROXISOMAL MEMBRANE PROTEIN PEX29"/>
    <property type="match status" value="1"/>
</dbReference>
<evidence type="ECO:0000256" key="7">
    <source>
        <dbReference type="SAM" id="MobiDB-lite"/>
    </source>
</evidence>
<evidence type="ECO:0000256" key="4">
    <source>
        <dbReference type="ARBA" id="ARBA00022833"/>
    </source>
</evidence>
<evidence type="ECO:0000259" key="9">
    <source>
        <dbReference type="PROSITE" id="PS50081"/>
    </source>
</evidence>
<dbReference type="InterPro" id="IPR002219">
    <property type="entry name" value="PKC_DAG/PE"/>
</dbReference>
<evidence type="ECO:0000256" key="3">
    <source>
        <dbReference type="ARBA" id="ARBA00022723"/>
    </source>
</evidence>
<evidence type="ECO:0000256" key="6">
    <source>
        <dbReference type="ARBA" id="ARBA00023136"/>
    </source>
</evidence>
<dbReference type="GO" id="GO:0005778">
    <property type="term" value="C:peroxisomal membrane"/>
    <property type="evidence" value="ECO:0007669"/>
    <property type="project" value="TreeGrafter"/>
</dbReference>
<proteinExistence type="predicted"/>
<name>A0A068RHK2_9FUNG</name>
<feature type="region of interest" description="Disordered" evidence="7">
    <location>
        <begin position="76"/>
        <end position="104"/>
    </location>
</feature>
<dbReference type="Gene3D" id="3.30.60.20">
    <property type="match status" value="1"/>
</dbReference>
<evidence type="ECO:0000256" key="1">
    <source>
        <dbReference type="ARBA" id="ARBA00004141"/>
    </source>
</evidence>
<dbReference type="OrthoDB" id="74314at2759"/>
<protein>
    <recommendedName>
        <fullName evidence="9">Phorbol-ester/DAG-type domain-containing protein</fullName>
    </recommendedName>
</protein>
<gene>
    <name evidence="10" type="ORF">LCOR_01391.1</name>
</gene>
<dbReference type="Pfam" id="PF00130">
    <property type="entry name" value="C1_1"/>
    <property type="match status" value="1"/>
</dbReference>
<dbReference type="Pfam" id="PF06398">
    <property type="entry name" value="Pex24p"/>
    <property type="match status" value="1"/>
</dbReference>
<dbReference type="GO" id="GO:0007031">
    <property type="term" value="P:peroxisome organization"/>
    <property type="evidence" value="ECO:0007669"/>
    <property type="project" value="UniProtKB-ARBA"/>
</dbReference>
<comment type="subcellular location">
    <subcellularLocation>
        <location evidence="1">Membrane</location>
        <topology evidence="1">Multi-pass membrane protein</topology>
    </subcellularLocation>
</comment>
<dbReference type="InterPro" id="IPR052816">
    <property type="entry name" value="Peroxisomal_Membrane_PEX28-32"/>
</dbReference>
<dbReference type="PROSITE" id="PS50081">
    <property type="entry name" value="ZF_DAG_PE_2"/>
    <property type="match status" value="1"/>
</dbReference>
<feature type="region of interest" description="Disordered" evidence="7">
    <location>
        <begin position="222"/>
        <end position="275"/>
    </location>
</feature>
<dbReference type="STRING" id="1263082.A0A068RHK2"/>
<evidence type="ECO:0000256" key="8">
    <source>
        <dbReference type="SAM" id="Phobius"/>
    </source>
</evidence>
<evidence type="ECO:0000313" key="10">
    <source>
        <dbReference type="EMBL" id="CDH49653.1"/>
    </source>
</evidence>
<keyword evidence="6 8" id="KW-0472">Membrane</keyword>
<evidence type="ECO:0000256" key="2">
    <source>
        <dbReference type="ARBA" id="ARBA00022692"/>
    </source>
</evidence>
<keyword evidence="4" id="KW-0862">Zinc</keyword>
<keyword evidence="5 8" id="KW-1133">Transmembrane helix</keyword>
<reference evidence="10" key="1">
    <citation type="submission" date="2013-08" db="EMBL/GenBank/DDBJ databases">
        <title>Gene expansion shapes genome architecture in the human pathogen Lichtheimia corymbifera: an evolutionary genomics analysis in the ancient terrestrial Mucorales (Mucoromycotina).</title>
        <authorList>
            <person name="Schwartze V.U."/>
            <person name="Winter S."/>
            <person name="Shelest E."/>
            <person name="Marcet-Houben M."/>
            <person name="Horn F."/>
            <person name="Wehner S."/>
            <person name="Hoffmann K."/>
            <person name="Riege K."/>
            <person name="Sammeth M."/>
            <person name="Nowrousian M."/>
            <person name="Valiante V."/>
            <person name="Linde J."/>
            <person name="Jacobsen I.D."/>
            <person name="Marz M."/>
            <person name="Brakhage A.A."/>
            <person name="Gabaldon T."/>
            <person name="Bocker S."/>
            <person name="Voigt K."/>
        </authorList>
    </citation>
    <scope>NUCLEOTIDE SEQUENCE [LARGE SCALE GENOMIC DNA]</scope>
    <source>
        <strain evidence="10">FSU 9682</strain>
    </source>
</reference>
<keyword evidence="3" id="KW-0479">Metal-binding</keyword>
<dbReference type="VEuPathDB" id="FungiDB:LCOR_01391.1"/>
<dbReference type="SUPFAM" id="SSF57889">
    <property type="entry name" value="Cysteine-rich domain"/>
    <property type="match status" value="1"/>
</dbReference>
<dbReference type="AlphaFoldDB" id="A0A068RHK2"/>
<keyword evidence="2 8" id="KW-0812">Transmembrane</keyword>
<keyword evidence="11" id="KW-1185">Reference proteome</keyword>
<dbReference type="CDD" id="cd00029">
    <property type="entry name" value="C1"/>
    <property type="match status" value="1"/>
</dbReference>
<feature type="compositionally biased region" description="Polar residues" evidence="7">
    <location>
        <begin position="228"/>
        <end position="268"/>
    </location>
</feature>
<feature type="domain" description="Phorbol-ester/DAG-type" evidence="9">
    <location>
        <begin position="4"/>
        <end position="58"/>
    </location>
</feature>
<dbReference type="InterPro" id="IPR046349">
    <property type="entry name" value="C1-like_sf"/>
</dbReference>